<dbReference type="AlphaFoldDB" id="A0AA91JQP1"/>
<dbReference type="Proteomes" id="UP000183039">
    <property type="component" value="Unassembled WGS sequence"/>
</dbReference>
<accession>A0AA91JQP1</accession>
<protein>
    <submittedName>
        <fullName evidence="1">Uncharacterized protein</fullName>
    </submittedName>
</protein>
<dbReference type="RefSeq" id="WP_167364073.1">
    <property type="nucleotide sequence ID" value="NZ_JXLC01000003.1"/>
</dbReference>
<proteinExistence type="predicted"/>
<reference evidence="1 2" key="1">
    <citation type="submission" date="2014-12" db="EMBL/GenBank/DDBJ databases">
        <title>Draft genome sequences of 29 type strains of Enterococci.</title>
        <authorList>
            <person name="Zhong Z."/>
            <person name="Sun Z."/>
            <person name="Liu W."/>
            <person name="Zhang W."/>
            <person name="Zhang H."/>
        </authorList>
    </citation>
    <scope>NUCLEOTIDE SEQUENCE [LARGE SCALE GENOMIC DNA]</scope>
    <source>
        <strain evidence="1 2">DSM 22801</strain>
    </source>
</reference>
<sequence length="57" mass="6516">MKKLTEWLEDSIEQMEVVKGMLPSDNAGHIEALGRQKAYNEVIKKIKEQGDENESNI</sequence>
<name>A0AA91JQP1_9ENTE</name>
<evidence type="ECO:0000313" key="2">
    <source>
        <dbReference type="Proteomes" id="UP000183039"/>
    </source>
</evidence>
<comment type="caution">
    <text evidence="1">The sequence shown here is derived from an EMBL/GenBank/DDBJ whole genome shotgun (WGS) entry which is preliminary data.</text>
</comment>
<dbReference type="EMBL" id="JXLC01000003">
    <property type="protein sequence ID" value="OJG93017.1"/>
    <property type="molecule type" value="Genomic_DNA"/>
</dbReference>
<gene>
    <name evidence="1" type="ORF">RV15_GL002151</name>
</gene>
<organism evidence="1 2">
    <name type="scientific">Enterococcus silesiacus</name>
    <dbReference type="NCBI Taxonomy" id="332949"/>
    <lineage>
        <taxon>Bacteria</taxon>
        <taxon>Bacillati</taxon>
        <taxon>Bacillota</taxon>
        <taxon>Bacilli</taxon>
        <taxon>Lactobacillales</taxon>
        <taxon>Enterococcaceae</taxon>
        <taxon>Enterococcus</taxon>
    </lineage>
</organism>
<evidence type="ECO:0000313" key="1">
    <source>
        <dbReference type="EMBL" id="OJG93017.1"/>
    </source>
</evidence>